<comment type="caution">
    <text evidence="11">The sequence shown here is derived from an EMBL/GenBank/DDBJ whole genome shotgun (WGS) entry which is preliminary data.</text>
</comment>
<keyword evidence="6 8" id="KW-0472">Membrane</keyword>
<evidence type="ECO:0000256" key="9">
    <source>
        <dbReference type="SAM" id="SignalP"/>
    </source>
</evidence>
<keyword evidence="12" id="KW-1185">Reference proteome</keyword>
<evidence type="ECO:0000256" key="8">
    <source>
        <dbReference type="SAM" id="Phobius"/>
    </source>
</evidence>
<dbReference type="InterPro" id="IPR036929">
    <property type="entry name" value="DsbDN_sf"/>
</dbReference>
<keyword evidence="5 8" id="KW-1133">Transmembrane helix</keyword>
<keyword evidence="2" id="KW-1003">Cell membrane</keyword>
<dbReference type="InterPro" id="IPR036249">
    <property type="entry name" value="Thioredoxin-like_sf"/>
</dbReference>
<evidence type="ECO:0000256" key="6">
    <source>
        <dbReference type="ARBA" id="ARBA00023136"/>
    </source>
</evidence>
<reference evidence="11 12" key="1">
    <citation type="journal article" date="2023" name="Antonie Van Leeuwenhoek">
        <title>Mesoterricola silvestris gen. nov., sp. nov., Mesoterricola sediminis sp. nov., Geothrix oryzae sp. nov., Geothrix edaphica sp. nov., Geothrix rubra sp. nov., and Geothrix limicola sp. nov., six novel members of Acidobacteriota isolated from soils.</title>
        <authorList>
            <person name="Itoh H."/>
            <person name="Sugisawa Y."/>
            <person name="Mise K."/>
            <person name="Xu Z."/>
            <person name="Kuniyasu M."/>
            <person name="Ushijima N."/>
            <person name="Kawano K."/>
            <person name="Kobayashi E."/>
            <person name="Shiratori Y."/>
            <person name="Masuda Y."/>
            <person name="Senoo K."/>
        </authorList>
    </citation>
    <scope>NUCLEOTIDE SEQUENCE [LARGE SCALE GENOMIC DNA]</scope>
    <source>
        <strain evidence="11 12">Red804</strain>
    </source>
</reference>
<feature type="transmembrane region" description="Helical" evidence="8">
    <location>
        <begin position="311"/>
        <end position="336"/>
    </location>
</feature>
<feature type="transmembrane region" description="Helical" evidence="8">
    <location>
        <begin position="382"/>
        <end position="400"/>
    </location>
</feature>
<evidence type="ECO:0000256" key="4">
    <source>
        <dbReference type="ARBA" id="ARBA00022748"/>
    </source>
</evidence>
<feature type="region of interest" description="Disordered" evidence="7">
    <location>
        <begin position="134"/>
        <end position="177"/>
    </location>
</feature>
<evidence type="ECO:0000256" key="2">
    <source>
        <dbReference type="ARBA" id="ARBA00022475"/>
    </source>
</evidence>
<organism evidence="11 12">
    <name type="scientific">Geothrix limicola</name>
    <dbReference type="NCBI Taxonomy" id="2927978"/>
    <lineage>
        <taxon>Bacteria</taxon>
        <taxon>Pseudomonadati</taxon>
        <taxon>Acidobacteriota</taxon>
        <taxon>Holophagae</taxon>
        <taxon>Holophagales</taxon>
        <taxon>Holophagaceae</taxon>
        <taxon>Geothrix</taxon>
    </lineage>
</organism>
<feature type="transmembrane region" description="Helical" evidence="8">
    <location>
        <begin position="342"/>
        <end position="370"/>
    </location>
</feature>
<dbReference type="SUPFAM" id="SSF74863">
    <property type="entry name" value="Thiol:disulfide interchange protein DsbD, N-terminal domain (DsbD-alpha)"/>
    <property type="match status" value="1"/>
</dbReference>
<keyword evidence="9" id="KW-0732">Signal</keyword>
<feature type="chain" id="PRO_5047125538" evidence="9">
    <location>
        <begin position="20"/>
        <end position="585"/>
    </location>
</feature>
<gene>
    <name evidence="11" type="primary">dsbD_2</name>
    <name evidence="11" type="ORF">GETHLI_20800</name>
</gene>
<comment type="subcellular location">
    <subcellularLocation>
        <location evidence="1">Cell membrane</location>
        <topology evidence="1">Multi-pass membrane protein</topology>
    </subcellularLocation>
</comment>
<dbReference type="Pfam" id="PF02683">
    <property type="entry name" value="DsbD_TM"/>
    <property type="match status" value="1"/>
</dbReference>
<feature type="domain" description="Thioredoxin" evidence="10">
    <location>
        <begin position="463"/>
        <end position="585"/>
    </location>
</feature>
<feature type="compositionally biased region" description="Low complexity" evidence="7">
    <location>
        <begin position="164"/>
        <end position="173"/>
    </location>
</feature>
<feature type="transmembrane region" description="Helical" evidence="8">
    <location>
        <begin position="267"/>
        <end position="290"/>
    </location>
</feature>
<dbReference type="Proteomes" id="UP001165069">
    <property type="component" value="Unassembled WGS sequence"/>
</dbReference>
<feature type="transmembrane region" description="Helical" evidence="8">
    <location>
        <begin position="406"/>
        <end position="423"/>
    </location>
</feature>
<evidence type="ECO:0000313" key="12">
    <source>
        <dbReference type="Proteomes" id="UP001165069"/>
    </source>
</evidence>
<evidence type="ECO:0000256" key="1">
    <source>
        <dbReference type="ARBA" id="ARBA00004651"/>
    </source>
</evidence>
<dbReference type="InterPro" id="IPR012336">
    <property type="entry name" value="Thioredoxin-like_fold"/>
</dbReference>
<name>A0ABQ5QG78_9BACT</name>
<feature type="transmembrane region" description="Helical" evidence="8">
    <location>
        <begin position="230"/>
        <end position="252"/>
    </location>
</feature>
<keyword evidence="4" id="KW-0201">Cytochrome c-type biogenesis</keyword>
<feature type="transmembrane region" description="Helical" evidence="8">
    <location>
        <begin position="435"/>
        <end position="452"/>
    </location>
</feature>
<feature type="signal peptide" evidence="9">
    <location>
        <begin position="1"/>
        <end position="19"/>
    </location>
</feature>
<feature type="transmembrane region" description="Helical" evidence="8">
    <location>
        <begin position="186"/>
        <end position="209"/>
    </location>
</feature>
<dbReference type="EMBL" id="BSDE01000003">
    <property type="protein sequence ID" value="GLH73578.1"/>
    <property type="molecule type" value="Genomic_DNA"/>
</dbReference>
<dbReference type="InterPro" id="IPR003834">
    <property type="entry name" value="Cyt_c_assmbl_TM_dom"/>
</dbReference>
<dbReference type="PROSITE" id="PS51352">
    <property type="entry name" value="THIOREDOXIN_2"/>
    <property type="match status" value="1"/>
</dbReference>
<dbReference type="InterPro" id="IPR013766">
    <property type="entry name" value="Thioredoxin_domain"/>
</dbReference>
<proteinExistence type="predicted"/>
<evidence type="ECO:0000259" key="10">
    <source>
        <dbReference type="PROSITE" id="PS51352"/>
    </source>
</evidence>
<evidence type="ECO:0000256" key="3">
    <source>
        <dbReference type="ARBA" id="ARBA00022692"/>
    </source>
</evidence>
<dbReference type="Gene3D" id="2.60.40.1250">
    <property type="entry name" value="Thiol:disulfide interchange protein DsbD, N-terminal domain"/>
    <property type="match status" value="1"/>
</dbReference>
<evidence type="ECO:0000256" key="5">
    <source>
        <dbReference type="ARBA" id="ARBA00022989"/>
    </source>
</evidence>
<dbReference type="SUPFAM" id="SSF52833">
    <property type="entry name" value="Thioredoxin-like"/>
    <property type="match status" value="1"/>
</dbReference>
<keyword evidence="3 8" id="KW-0812">Transmembrane</keyword>
<dbReference type="Pfam" id="PF13098">
    <property type="entry name" value="Thioredoxin_2"/>
    <property type="match status" value="1"/>
</dbReference>
<accession>A0ABQ5QG78</accession>
<evidence type="ECO:0000313" key="11">
    <source>
        <dbReference type="EMBL" id="GLH73578.1"/>
    </source>
</evidence>
<evidence type="ECO:0000256" key="7">
    <source>
        <dbReference type="SAM" id="MobiDB-lite"/>
    </source>
</evidence>
<protein>
    <submittedName>
        <fullName evidence="11">Thiol:disulfide interchange protein DsbD</fullName>
    </submittedName>
</protein>
<dbReference type="PANTHER" id="PTHR32234">
    <property type="entry name" value="THIOL:DISULFIDE INTERCHANGE PROTEIN DSBD"/>
    <property type="match status" value="1"/>
</dbReference>
<dbReference type="Gene3D" id="3.40.30.10">
    <property type="entry name" value="Glutaredoxin"/>
    <property type="match status" value="1"/>
</dbReference>
<dbReference type="PANTHER" id="PTHR32234:SF0">
    <property type="entry name" value="THIOL:DISULFIDE INTERCHANGE PROTEIN DSBD"/>
    <property type="match status" value="1"/>
</dbReference>
<sequence length="585" mass="61282">MRAIIPFFLSLGLAVTAWAQRADPGFDPAKDVSLRFEKGAVVVGVPAGAHLKAAFMDVSKKAGPGTLKMGKLPPTTDQDELGDGIWHGQVKVPVSGEGLSGTVTLQVTYQPCTEGEGGVCYPPTTRPLDVKASDIPGVPSGAAPAEKPAVSPVEKERDVPKVEAASSAAPSSPVAQTVTSAPAPRAGLMLSLLLVFLAGMGASLTPCVFPMIPITMAIIGAKGGGKAKGFVLSTMLVLGMAVTYTSLGVIAAKSGAVFGAAAQKPAFLIPMALLFVAFSLSLFGAFEIALPPSLAMKLQGDGSRKGLGGAFLMGLVLGPLSAPCVGPVIGAVLVGIAQQGDVLFGAIQLFVFALGMGVLFLLVGTFSAALPKSGEWLTRFKRIMGLVILSFAVWSIRLIVPEWALLGMMGVVQLVGAAVFGVFEKAEDFLAQIRKGFAVLLLVLSILHWIRANEVAFGIQILPRGGAAAAAKEEHGGWMEQDLEGALTKAKAEHKVVLVDIYAEWCAQCKELDEKTWPEAGVKGWIGQNAVAIRIDTDAKRKDLAAKLQIRSYPTVILLDAEGKELRRILGFQKPESMKAWLEGK</sequence>